<accession>A0A8S5LJR8</accession>
<dbReference type="EMBL" id="BK015860">
    <property type="protein sequence ID" value="DAD70095.1"/>
    <property type="molecule type" value="Genomic_DNA"/>
</dbReference>
<reference evidence="1" key="1">
    <citation type="journal article" date="2021" name="Proc. Natl. Acad. Sci. U.S.A.">
        <title>A Catalog of Tens of Thousands of Viruses from Human Metagenomes Reveals Hidden Associations with Chronic Diseases.</title>
        <authorList>
            <person name="Tisza M.J."/>
            <person name="Buck C.B."/>
        </authorList>
    </citation>
    <scope>NUCLEOTIDE SEQUENCE</scope>
    <source>
        <strain evidence="1">Ct6uZ8</strain>
    </source>
</reference>
<organism evidence="1">
    <name type="scientific">Myoviridae sp. ct6uZ8</name>
    <dbReference type="NCBI Taxonomy" id="2827603"/>
    <lineage>
        <taxon>Viruses</taxon>
        <taxon>Duplodnaviria</taxon>
        <taxon>Heunggongvirae</taxon>
        <taxon>Uroviricota</taxon>
        <taxon>Caudoviricetes</taxon>
    </lineage>
</organism>
<protein>
    <submittedName>
        <fullName evidence="1">Uncharacterized protein</fullName>
    </submittedName>
</protein>
<name>A0A8S5LJR8_9CAUD</name>
<sequence>METFNTMYFGAFEKFECVIEEFLDEAPEMDCSYSLEGDKYGDVKFDIIRSENKIDFTINDIKFKFIEDRVVFMNAYEAFRNRPYILYMMVKLFHQLYLDNNTELFKDKKDKVLDVLDAFLLLEGWFEDPRIKKAENDEYEAIANERAQENKEFWDEYEKFNPNDI</sequence>
<proteinExistence type="predicted"/>
<evidence type="ECO:0000313" key="1">
    <source>
        <dbReference type="EMBL" id="DAD70095.1"/>
    </source>
</evidence>